<comment type="caution">
    <text evidence="1">The sequence shown here is derived from an EMBL/GenBank/DDBJ whole genome shotgun (WGS) entry which is preliminary data.</text>
</comment>
<dbReference type="Proteomes" id="UP001056778">
    <property type="component" value="Chromosome 6"/>
</dbReference>
<protein>
    <submittedName>
        <fullName evidence="1">Fatty acid binding protein</fullName>
    </submittedName>
</protein>
<evidence type="ECO:0000313" key="2">
    <source>
        <dbReference type="Proteomes" id="UP001056778"/>
    </source>
</evidence>
<proteinExistence type="predicted"/>
<accession>A0ACB9SXC5</accession>
<name>A0ACB9SXC5_HOLOL</name>
<dbReference type="EMBL" id="CM043020">
    <property type="protein sequence ID" value="KAI4459171.1"/>
    <property type="molecule type" value="Genomic_DNA"/>
</dbReference>
<sequence>MNEKDGSEEKDVDSEEEDYEIYFMKLIESFLDKKYKLVASENFNEVMKVLGVGVDARRQGLEVCPEICLSKDGDYYVLLSTCSFLPGVEFDYITPDDRKVRSTITITGNVLTEVQVDENGKVTTIERIFTDSDVTVVCKVDDVDCTRVYRIQHEE</sequence>
<organism evidence="1 2">
    <name type="scientific">Holotrichia oblita</name>
    <name type="common">Chafer beetle</name>
    <dbReference type="NCBI Taxonomy" id="644536"/>
    <lineage>
        <taxon>Eukaryota</taxon>
        <taxon>Metazoa</taxon>
        <taxon>Ecdysozoa</taxon>
        <taxon>Arthropoda</taxon>
        <taxon>Hexapoda</taxon>
        <taxon>Insecta</taxon>
        <taxon>Pterygota</taxon>
        <taxon>Neoptera</taxon>
        <taxon>Endopterygota</taxon>
        <taxon>Coleoptera</taxon>
        <taxon>Polyphaga</taxon>
        <taxon>Scarabaeiformia</taxon>
        <taxon>Scarabaeidae</taxon>
        <taxon>Melolonthinae</taxon>
        <taxon>Holotrichia</taxon>
    </lineage>
</organism>
<keyword evidence="2" id="KW-1185">Reference proteome</keyword>
<reference evidence="1" key="1">
    <citation type="submission" date="2022-04" db="EMBL/GenBank/DDBJ databases">
        <title>Chromosome-scale genome assembly of Holotrichia oblita Faldermann.</title>
        <authorList>
            <person name="Rongchong L."/>
        </authorList>
    </citation>
    <scope>NUCLEOTIDE SEQUENCE</scope>
    <source>
        <strain evidence="1">81SQS9</strain>
    </source>
</reference>
<evidence type="ECO:0000313" key="1">
    <source>
        <dbReference type="EMBL" id="KAI4459171.1"/>
    </source>
</evidence>
<gene>
    <name evidence="1" type="ORF">MML48_6g00011651</name>
</gene>